<dbReference type="Proteomes" id="UP000004968">
    <property type="component" value="Unassembled WGS sequence"/>
</dbReference>
<proteinExistence type="predicted"/>
<comment type="caution">
    <text evidence="1">The sequence shown here is derived from an EMBL/GenBank/DDBJ whole genome shotgun (WGS) entry which is preliminary data.</text>
</comment>
<name>D3AD04_9FIRM</name>
<sequence length="47" mass="5431">MSYPAEELQIITAKEGLFPSVTENLLQIRLNIWIWHRRMAPSPLLGP</sequence>
<organism evidence="1 2">
    <name type="scientific">Hungatella hathewayi DSM 13479</name>
    <dbReference type="NCBI Taxonomy" id="566550"/>
    <lineage>
        <taxon>Bacteria</taxon>
        <taxon>Bacillati</taxon>
        <taxon>Bacillota</taxon>
        <taxon>Clostridia</taxon>
        <taxon>Lachnospirales</taxon>
        <taxon>Lachnospiraceae</taxon>
        <taxon>Hungatella</taxon>
    </lineage>
</organism>
<gene>
    <name evidence="1" type="ORF">CLOSTHATH_01482</name>
</gene>
<evidence type="ECO:0000313" key="2">
    <source>
        <dbReference type="Proteomes" id="UP000004968"/>
    </source>
</evidence>
<reference evidence="1 2" key="1">
    <citation type="submission" date="2010-01" db="EMBL/GenBank/DDBJ databases">
        <authorList>
            <person name="Weinstock G."/>
            <person name="Sodergren E."/>
            <person name="Clifton S."/>
            <person name="Fulton L."/>
            <person name="Fulton B."/>
            <person name="Courtney L."/>
            <person name="Fronick C."/>
            <person name="Harrison M."/>
            <person name="Strong C."/>
            <person name="Farmer C."/>
            <person name="Delahaunty K."/>
            <person name="Markovic C."/>
            <person name="Hall O."/>
            <person name="Minx P."/>
            <person name="Tomlinson C."/>
            <person name="Mitreva M."/>
            <person name="Nelson J."/>
            <person name="Hou S."/>
            <person name="Wollam A."/>
            <person name="Pepin K.H."/>
            <person name="Johnson M."/>
            <person name="Bhonagiri V."/>
            <person name="Nash W.E."/>
            <person name="Warren W."/>
            <person name="Chinwalla A."/>
            <person name="Mardis E.R."/>
            <person name="Wilson R.K."/>
        </authorList>
    </citation>
    <scope>NUCLEOTIDE SEQUENCE [LARGE SCALE GENOMIC DNA]</scope>
    <source>
        <strain evidence="1 2">DSM 13479</strain>
    </source>
</reference>
<dbReference type="AlphaFoldDB" id="D3AD04"/>
<dbReference type="EMBL" id="ACIO01000104">
    <property type="protein sequence ID" value="EFD00270.1"/>
    <property type="molecule type" value="Genomic_DNA"/>
</dbReference>
<protein>
    <submittedName>
        <fullName evidence="1">Uncharacterized protein</fullName>
    </submittedName>
</protein>
<evidence type="ECO:0000313" key="1">
    <source>
        <dbReference type="EMBL" id="EFD00270.1"/>
    </source>
</evidence>
<accession>D3AD04</accession>
<dbReference type="HOGENOM" id="CLU_3168967_0_0_9"/>